<evidence type="ECO:0000313" key="4">
    <source>
        <dbReference type="Proteomes" id="UP000807769"/>
    </source>
</evidence>
<dbReference type="PANTHER" id="PTHR13561">
    <property type="entry name" value="DNA REPLICATION REGULATOR DPB11-RELATED"/>
    <property type="match status" value="1"/>
</dbReference>
<dbReference type="GeneID" id="64628943"/>
<reference evidence="3" key="1">
    <citation type="journal article" date="2020" name="New Phytol.">
        <title>Comparative genomics reveals dynamic genome evolution in host specialist ectomycorrhizal fungi.</title>
        <authorList>
            <person name="Lofgren L.A."/>
            <person name="Nguyen N.H."/>
            <person name="Vilgalys R."/>
            <person name="Ruytinx J."/>
            <person name="Liao H.L."/>
            <person name="Branco S."/>
            <person name="Kuo A."/>
            <person name="LaButti K."/>
            <person name="Lipzen A."/>
            <person name="Andreopoulos W."/>
            <person name="Pangilinan J."/>
            <person name="Riley R."/>
            <person name="Hundley H."/>
            <person name="Na H."/>
            <person name="Barry K."/>
            <person name="Grigoriev I.V."/>
            <person name="Stajich J.E."/>
            <person name="Kennedy P.G."/>
        </authorList>
    </citation>
    <scope>NUCLEOTIDE SEQUENCE</scope>
    <source>
        <strain evidence="3">MN1</strain>
    </source>
</reference>
<dbReference type="SUPFAM" id="SSF52113">
    <property type="entry name" value="BRCT domain"/>
    <property type="match status" value="2"/>
</dbReference>
<dbReference type="AlphaFoldDB" id="A0A9P7JG79"/>
<dbReference type="GO" id="GO:0007095">
    <property type="term" value="P:mitotic G2 DNA damage checkpoint signaling"/>
    <property type="evidence" value="ECO:0007669"/>
    <property type="project" value="TreeGrafter"/>
</dbReference>
<feature type="domain" description="BRCT" evidence="2">
    <location>
        <begin position="23"/>
        <end position="94"/>
    </location>
</feature>
<evidence type="ECO:0000313" key="3">
    <source>
        <dbReference type="EMBL" id="KAG1820856.1"/>
    </source>
</evidence>
<sequence length="414" mass="46189">MDVPYDHSSDSELVPPNASMVDLCPRPFRGVMLCATGTMDKPTLFKQAFELGATSTSDFTDRVTHLLANSHGGAKYACALERKIPIMRPEWITDAHQVWLHCFCTPPPIFSGVTLSLSGIDDLEQRANINRALTRHGGTYVKAIERPVKIHVVWEEWFWDCLEFGGRFEEKRYVVTRPRPERKTMNEELTTFMPVYDSAPGTHPSNAIPVDGHLPRTPVPPKPSYEHDLLEEEEPASLARTPVRAVTLQLWGSLLRPRGFELDAVANKLVRSPSKSQSMAGPQMSPTRLPARLMPDVQTRAADKEIEPQGKSVISSFKRAKSFAPPAKEPMMRQPFRRTTTIAALGPEDAEGSEAPRRPDVEDSSTATLFAGYRFRLLGEAKCVNVRNAIDRGGGVVMDEDTDDVDFIVVRLIR</sequence>
<dbReference type="SMART" id="SM00292">
    <property type="entry name" value="BRCT"/>
    <property type="match status" value="2"/>
</dbReference>
<evidence type="ECO:0000256" key="1">
    <source>
        <dbReference type="ARBA" id="ARBA00022737"/>
    </source>
</evidence>
<gene>
    <name evidence="3" type="ORF">BJ212DRAFT_1335890</name>
</gene>
<keyword evidence="4" id="KW-1185">Reference proteome</keyword>
<accession>A0A9P7JG79</accession>
<keyword evidence="1" id="KW-0677">Repeat</keyword>
<protein>
    <recommendedName>
        <fullName evidence="2">BRCT domain-containing protein</fullName>
    </recommendedName>
</protein>
<comment type="caution">
    <text evidence="3">The sequence shown here is derived from an EMBL/GenBank/DDBJ whole genome shotgun (WGS) entry which is preliminary data.</text>
</comment>
<dbReference type="OrthoDB" id="251770at2759"/>
<organism evidence="3 4">
    <name type="scientific">Suillus subaureus</name>
    <dbReference type="NCBI Taxonomy" id="48587"/>
    <lineage>
        <taxon>Eukaryota</taxon>
        <taxon>Fungi</taxon>
        <taxon>Dikarya</taxon>
        <taxon>Basidiomycota</taxon>
        <taxon>Agaricomycotina</taxon>
        <taxon>Agaricomycetes</taxon>
        <taxon>Agaricomycetidae</taxon>
        <taxon>Boletales</taxon>
        <taxon>Suillineae</taxon>
        <taxon>Suillaceae</taxon>
        <taxon>Suillus</taxon>
    </lineage>
</organism>
<evidence type="ECO:0000259" key="2">
    <source>
        <dbReference type="PROSITE" id="PS50172"/>
    </source>
</evidence>
<dbReference type="Proteomes" id="UP000807769">
    <property type="component" value="Unassembled WGS sequence"/>
</dbReference>
<feature type="domain" description="BRCT" evidence="2">
    <location>
        <begin position="105"/>
        <end position="175"/>
    </location>
</feature>
<dbReference type="GO" id="GO:0006270">
    <property type="term" value="P:DNA replication initiation"/>
    <property type="evidence" value="ECO:0007669"/>
    <property type="project" value="TreeGrafter"/>
</dbReference>
<dbReference type="Pfam" id="PF12738">
    <property type="entry name" value="PTCB-BRCT"/>
    <property type="match status" value="1"/>
</dbReference>
<dbReference type="InterPro" id="IPR059215">
    <property type="entry name" value="BRCT2_TopBP1-like"/>
</dbReference>
<dbReference type="PROSITE" id="PS50172">
    <property type="entry name" value="BRCT"/>
    <property type="match status" value="2"/>
</dbReference>
<dbReference type="InterPro" id="IPR036420">
    <property type="entry name" value="BRCT_dom_sf"/>
</dbReference>
<dbReference type="GO" id="GO:0033314">
    <property type="term" value="P:mitotic DNA replication checkpoint signaling"/>
    <property type="evidence" value="ECO:0007669"/>
    <property type="project" value="TreeGrafter"/>
</dbReference>
<dbReference type="CDD" id="cd17731">
    <property type="entry name" value="BRCT_TopBP1_rpt2_like"/>
    <property type="match status" value="1"/>
</dbReference>
<dbReference type="EMBL" id="JABBWG010000007">
    <property type="protein sequence ID" value="KAG1820856.1"/>
    <property type="molecule type" value="Genomic_DNA"/>
</dbReference>
<dbReference type="InterPro" id="IPR001357">
    <property type="entry name" value="BRCT_dom"/>
</dbReference>
<dbReference type="PANTHER" id="PTHR13561:SF20">
    <property type="entry name" value="DNA TOPOISOMERASE 2-BINDING PROTEIN 1"/>
    <property type="match status" value="1"/>
</dbReference>
<dbReference type="Gene3D" id="3.40.50.10190">
    <property type="entry name" value="BRCT domain"/>
    <property type="match status" value="2"/>
</dbReference>
<name>A0A9P7JG79_9AGAM</name>
<proteinExistence type="predicted"/>
<dbReference type="RefSeq" id="XP_041195923.1">
    <property type="nucleotide sequence ID" value="XM_041334926.1"/>
</dbReference>